<dbReference type="InterPro" id="IPR021320">
    <property type="entry name" value="DUF2905"/>
</dbReference>
<dbReference type="Pfam" id="PF11146">
    <property type="entry name" value="DUF2905"/>
    <property type="match status" value="1"/>
</dbReference>
<feature type="transmembrane region" description="Helical" evidence="1">
    <location>
        <begin position="45"/>
        <end position="68"/>
    </location>
</feature>
<accession>A0ABN7TE15</accession>
<proteinExistence type="predicted"/>
<keyword evidence="3" id="KW-1185">Reference proteome</keyword>
<gene>
    <name evidence="2" type="ORF">PAECIP111802_00762</name>
</gene>
<keyword evidence="1" id="KW-0472">Membrane</keyword>
<dbReference type="PANTHER" id="PTHR36443">
    <property type="entry name" value="BSR5223 PROTEIN"/>
    <property type="match status" value="1"/>
</dbReference>
<dbReference type="EMBL" id="CAJVCE010000002">
    <property type="protein sequence ID" value="CAG7621806.1"/>
    <property type="molecule type" value="Genomic_DNA"/>
</dbReference>
<keyword evidence="1" id="KW-1133">Transmembrane helix</keyword>
<evidence type="ECO:0008006" key="4">
    <source>
        <dbReference type="Google" id="ProtNLM"/>
    </source>
</evidence>
<dbReference type="PANTHER" id="PTHR36443:SF1">
    <property type="entry name" value="BSR5223 PROTEIN"/>
    <property type="match status" value="1"/>
</dbReference>
<dbReference type="Proteomes" id="UP000730618">
    <property type="component" value="Unassembled WGS sequence"/>
</dbReference>
<comment type="caution">
    <text evidence="2">The sequence shown here is derived from an EMBL/GenBank/DDBJ whole genome shotgun (WGS) entry which is preliminary data.</text>
</comment>
<evidence type="ECO:0000313" key="2">
    <source>
        <dbReference type="EMBL" id="CAG7621806.1"/>
    </source>
</evidence>
<feature type="transmembrane region" description="Helical" evidence="1">
    <location>
        <begin position="7"/>
        <end position="25"/>
    </location>
</feature>
<dbReference type="RefSeq" id="WP_218097133.1">
    <property type="nucleotide sequence ID" value="NZ_CAJVCE010000002.1"/>
</dbReference>
<evidence type="ECO:0000313" key="3">
    <source>
        <dbReference type="Proteomes" id="UP000730618"/>
    </source>
</evidence>
<evidence type="ECO:0000256" key="1">
    <source>
        <dbReference type="SAM" id="Phobius"/>
    </source>
</evidence>
<sequence length="73" mass="8146">MDSVPKLLIWGGVILIIVGLVWSVGGKFLHLGKLPGDIVVEKENVRFYFPVVTCIVISVALSLGMYIIRWFTK</sequence>
<protein>
    <recommendedName>
        <fullName evidence="4">DUF2905 domain-containing protein</fullName>
    </recommendedName>
</protein>
<organism evidence="2 3">
    <name type="scientific">Paenibacillus allorhizosphaerae</name>
    <dbReference type="NCBI Taxonomy" id="2849866"/>
    <lineage>
        <taxon>Bacteria</taxon>
        <taxon>Bacillati</taxon>
        <taxon>Bacillota</taxon>
        <taxon>Bacilli</taxon>
        <taxon>Bacillales</taxon>
        <taxon>Paenibacillaceae</taxon>
        <taxon>Paenibacillus</taxon>
    </lineage>
</organism>
<keyword evidence="1" id="KW-0812">Transmembrane</keyword>
<reference evidence="2 3" key="1">
    <citation type="submission" date="2021-06" db="EMBL/GenBank/DDBJ databases">
        <authorList>
            <person name="Criscuolo A."/>
        </authorList>
    </citation>
    <scope>NUCLEOTIDE SEQUENCE [LARGE SCALE GENOMIC DNA]</scope>
    <source>
        <strain evidence="3">CIP 111802</strain>
    </source>
</reference>
<name>A0ABN7TE15_9BACL</name>